<dbReference type="SUPFAM" id="SSF47095">
    <property type="entry name" value="HMG-box"/>
    <property type="match status" value="2"/>
</dbReference>
<dbReference type="EMBL" id="CAJOBC010000533">
    <property type="protein sequence ID" value="CAF3597799.1"/>
    <property type="molecule type" value="Genomic_DNA"/>
</dbReference>
<feature type="domain" description="HMG box" evidence="4">
    <location>
        <begin position="170"/>
        <end position="232"/>
    </location>
</feature>
<feature type="region of interest" description="Disordered" evidence="3">
    <location>
        <begin position="275"/>
        <end position="316"/>
    </location>
</feature>
<dbReference type="InterPro" id="IPR009071">
    <property type="entry name" value="HMG_box_dom"/>
</dbReference>
<dbReference type="Proteomes" id="UP000681722">
    <property type="component" value="Unassembled WGS sequence"/>
</dbReference>
<feature type="DNA-binding region" description="HMG box" evidence="2">
    <location>
        <begin position="75"/>
        <end position="143"/>
    </location>
</feature>
<evidence type="ECO:0000256" key="2">
    <source>
        <dbReference type="PROSITE-ProRule" id="PRU00267"/>
    </source>
</evidence>
<comment type="caution">
    <text evidence="5">The sequence shown here is derived from an EMBL/GenBank/DDBJ whole genome shotgun (WGS) entry which is preliminary data.</text>
</comment>
<feature type="compositionally biased region" description="Low complexity" evidence="3">
    <location>
        <begin position="36"/>
        <end position="48"/>
    </location>
</feature>
<evidence type="ECO:0000313" key="7">
    <source>
        <dbReference type="EMBL" id="CAF3597799.1"/>
    </source>
</evidence>
<keyword evidence="2" id="KW-0539">Nucleus</keyword>
<dbReference type="InterPro" id="IPR050342">
    <property type="entry name" value="HMGB"/>
</dbReference>
<dbReference type="Proteomes" id="UP000663829">
    <property type="component" value="Unassembled WGS sequence"/>
</dbReference>
<accession>A0A813TJV0</accession>
<keyword evidence="1 2" id="KW-0238">DNA-binding</keyword>
<dbReference type="CDD" id="cd00084">
    <property type="entry name" value="HMG-box_SF"/>
    <property type="match status" value="1"/>
</dbReference>
<dbReference type="OrthoDB" id="5550281at2759"/>
<dbReference type="EMBL" id="CAJNOQ010000533">
    <property type="protein sequence ID" value="CAF0812106.1"/>
    <property type="molecule type" value="Genomic_DNA"/>
</dbReference>
<sequence length="316" mass="35725">MFSTAIFTRLVPHVISKQTILVSSSRSIFSSDTRLTSTSSTLTTPTNDKTSKSLISTKTDDSHNISADVVAKMRSLRAKNPFTLFVKHNYNDFKEQYPGLKMTDISKKIGEIWKNLSDQEKQVYVQQSQDQKTLYEKERKKLNIVSLSMILDDEKARKIEKGLHIKKLPTKRPRSAFSLYLHTLERGDADLGSFTKGAAQKWRQMAEQDKLHFYNLHKDEKQKYLKQLVAWVNESKEQNVTPSRTIRSSKKTTMLRGKRVVPSTRKSITVSKHKPNAKLSGTIGSIPKQTRSKRATTATKKTAATKIDAGSTSASS</sequence>
<feature type="domain" description="HMG box" evidence="4">
    <location>
        <begin position="75"/>
        <end position="143"/>
    </location>
</feature>
<dbReference type="EMBL" id="CAJNOK010002126">
    <property type="protein sequence ID" value="CAF0845691.1"/>
    <property type="molecule type" value="Genomic_DNA"/>
</dbReference>
<gene>
    <name evidence="5" type="ORF">GPM918_LOCUS4085</name>
    <name evidence="6" type="ORF">OVA965_LOCUS6881</name>
    <name evidence="7" type="ORF">SRO942_LOCUS4085</name>
    <name evidence="8" type="ORF">TMI583_LOCUS6877</name>
</gene>
<dbReference type="Proteomes" id="UP000682733">
    <property type="component" value="Unassembled WGS sequence"/>
</dbReference>
<proteinExistence type="predicted"/>
<evidence type="ECO:0000313" key="5">
    <source>
        <dbReference type="EMBL" id="CAF0812106.1"/>
    </source>
</evidence>
<evidence type="ECO:0000313" key="8">
    <source>
        <dbReference type="EMBL" id="CAF3630956.1"/>
    </source>
</evidence>
<dbReference type="InterPro" id="IPR036910">
    <property type="entry name" value="HMG_box_dom_sf"/>
</dbReference>
<keyword evidence="9" id="KW-1185">Reference proteome</keyword>
<dbReference type="PROSITE" id="PS50118">
    <property type="entry name" value="HMG_BOX_2"/>
    <property type="match status" value="2"/>
</dbReference>
<evidence type="ECO:0000313" key="9">
    <source>
        <dbReference type="Proteomes" id="UP000663829"/>
    </source>
</evidence>
<dbReference type="Pfam" id="PF00505">
    <property type="entry name" value="HMG_box"/>
    <property type="match status" value="1"/>
</dbReference>
<feature type="DNA-binding region" description="HMG box" evidence="2">
    <location>
        <begin position="170"/>
        <end position="232"/>
    </location>
</feature>
<evidence type="ECO:0000259" key="4">
    <source>
        <dbReference type="PROSITE" id="PS50118"/>
    </source>
</evidence>
<dbReference type="PANTHER" id="PTHR48112">
    <property type="entry name" value="HIGH MOBILITY GROUP PROTEIN DSP1"/>
    <property type="match status" value="1"/>
</dbReference>
<dbReference type="Proteomes" id="UP000677228">
    <property type="component" value="Unassembled WGS sequence"/>
</dbReference>
<evidence type="ECO:0000256" key="3">
    <source>
        <dbReference type="SAM" id="MobiDB-lite"/>
    </source>
</evidence>
<protein>
    <recommendedName>
        <fullName evidence="4">HMG box domain-containing protein</fullName>
    </recommendedName>
</protein>
<dbReference type="SMART" id="SM00398">
    <property type="entry name" value="HMG"/>
    <property type="match status" value="2"/>
</dbReference>
<dbReference type="GO" id="GO:0003677">
    <property type="term" value="F:DNA binding"/>
    <property type="evidence" value="ECO:0007669"/>
    <property type="project" value="UniProtKB-UniRule"/>
</dbReference>
<evidence type="ECO:0000313" key="6">
    <source>
        <dbReference type="EMBL" id="CAF0845691.1"/>
    </source>
</evidence>
<evidence type="ECO:0000256" key="1">
    <source>
        <dbReference type="ARBA" id="ARBA00023125"/>
    </source>
</evidence>
<name>A0A813TJV0_9BILA</name>
<feature type="compositionally biased region" description="Low complexity" evidence="3">
    <location>
        <begin position="295"/>
        <end position="306"/>
    </location>
</feature>
<reference evidence="5" key="1">
    <citation type="submission" date="2021-02" db="EMBL/GenBank/DDBJ databases">
        <authorList>
            <person name="Nowell W R."/>
        </authorList>
    </citation>
    <scope>NUCLEOTIDE SEQUENCE</scope>
</reference>
<dbReference type="AlphaFoldDB" id="A0A813TJV0"/>
<organism evidence="5 9">
    <name type="scientific">Didymodactylos carnosus</name>
    <dbReference type="NCBI Taxonomy" id="1234261"/>
    <lineage>
        <taxon>Eukaryota</taxon>
        <taxon>Metazoa</taxon>
        <taxon>Spiralia</taxon>
        <taxon>Gnathifera</taxon>
        <taxon>Rotifera</taxon>
        <taxon>Eurotatoria</taxon>
        <taxon>Bdelloidea</taxon>
        <taxon>Philodinida</taxon>
        <taxon>Philodinidae</taxon>
        <taxon>Didymodactylos</taxon>
    </lineage>
</organism>
<dbReference type="Gene3D" id="1.10.30.10">
    <property type="entry name" value="High mobility group box domain"/>
    <property type="match status" value="2"/>
</dbReference>
<dbReference type="GO" id="GO:0005634">
    <property type="term" value="C:nucleus"/>
    <property type="evidence" value="ECO:0007669"/>
    <property type="project" value="UniProtKB-UniRule"/>
</dbReference>
<dbReference type="EMBL" id="CAJOBA010002126">
    <property type="protein sequence ID" value="CAF3630956.1"/>
    <property type="molecule type" value="Genomic_DNA"/>
</dbReference>
<feature type="region of interest" description="Disordered" evidence="3">
    <location>
        <begin position="36"/>
        <end position="56"/>
    </location>
</feature>